<dbReference type="EMBL" id="CALNXK010000017">
    <property type="protein sequence ID" value="CAH3104978.1"/>
    <property type="molecule type" value="Genomic_DNA"/>
</dbReference>
<dbReference type="Proteomes" id="UP001159405">
    <property type="component" value="Unassembled WGS sequence"/>
</dbReference>
<reference evidence="1 2" key="1">
    <citation type="submission" date="2022-05" db="EMBL/GenBank/DDBJ databases">
        <authorList>
            <consortium name="Genoscope - CEA"/>
            <person name="William W."/>
        </authorList>
    </citation>
    <scope>NUCLEOTIDE SEQUENCE [LARGE SCALE GENOMIC DNA]</scope>
</reference>
<protein>
    <submittedName>
        <fullName evidence="1">Uncharacterized protein</fullName>
    </submittedName>
</protein>
<sequence length="123" mass="14384">MGHCSQGWVPQPQFLQACSLLEPVLEIRCPQFGSRLQQPGFSYRDYIHYYQMPQIGSKFQHPGFSYRDYLHYYQMPQDFMSSPNLVTAYLQCCKCCTFYFVIQLLSEPDKLNCNLCLVKVSLS</sequence>
<evidence type="ECO:0000313" key="2">
    <source>
        <dbReference type="Proteomes" id="UP001159405"/>
    </source>
</evidence>
<keyword evidence="2" id="KW-1185">Reference proteome</keyword>
<gene>
    <name evidence="1" type="ORF">PLOB_00012614</name>
</gene>
<name>A0ABN8NIB6_9CNID</name>
<evidence type="ECO:0000313" key="1">
    <source>
        <dbReference type="EMBL" id="CAH3104978.1"/>
    </source>
</evidence>
<proteinExistence type="predicted"/>
<comment type="caution">
    <text evidence="1">The sequence shown here is derived from an EMBL/GenBank/DDBJ whole genome shotgun (WGS) entry which is preliminary data.</text>
</comment>
<organism evidence="1 2">
    <name type="scientific">Porites lobata</name>
    <dbReference type="NCBI Taxonomy" id="104759"/>
    <lineage>
        <taxon>Eukaryota</taxon>
        <taxon>Metazoa</taxon>
        <taxon>Cnidaria</taxon>
        <taxon>Anthozoa</taxon>
        <taxon>Hexacorallia</taxon>
        <taxon>Scleractinia</taxon>
        <taxon>Fungiina</taxon>
        <taxon>Poritidae</taxon>
        <taxon>Porites</taxon>
    </lineage>
</organism>
<accession>A0ABN8NIB6</accession>